<dbReference type="OrthoDB" id="447290at2759"/>
<dbReference type="InterPro" id="IPR056963">
    <property type="entry name" value="PUS7L_N"/>
</dbReference>
<dbReference type="GO" id="GO:0001522">
    <property type="term" value="P:pseudouridine synthesis"/>
    <property type="evidence" value="ECO:0007669"/>
    <property type="project" value="InterPro"/>
</dbReference>
<keyword evidence="2" id="KW-0413">Isomerase</keyword>
<evidence type="ECO:0000313" key="5">
    <source>
        <dbReference type="Proteomes" id="UP001152320"/>
    </source>
</evidence>
<accession>A0A9Q1CL86</accession>
<keyword evidence="5" id="KW-1185">Reference proteome</keyword>
<dbReference type="EMBL" id="JAIZAY010000002">
    <property type="protein sequence ID" value="KAJ8046599.1"/>
    <property type="molecule type" value="Genomic_DNA"/>
</dbReference>
<dbReference type="GO" id="GO:0005634">
    <property type="term" value="C:nucleus"/>
    <property type="evidence" value="ECO:0007669"/>
    <property type="project" value="TreeGrafter"/>
</dbReference>
<organism evidence="4 5">
    <name type="scientific">Holothuria leucospilota</name>
    <name type="common">Black long sea cucumber</name>
    <name type="synonym">Mertensiothuria leucospilota</name>
    <dbReference type="NCBI Taxonomy" id="206669"/>
    <lineage>
        <taxon>Eukaryota</taxon>
        <taxon>Metazoa</taxon>
        <taxon>Echinodermata</taxon>
        <taxon>Eleutherozoa</taxon>
        <taxon>Echinozoa</taxon>
        <taxon>Holothuroidea</taxon>
        <taxon>Aspidochirotacea</taxon>
        <taxon>Aspidochirotida</taxon>
        <taxon>Holothuriidae</taxon>
        <taxon>Holothuria</taxon>
    </lineage>
</organism>
<feature type="domain" description="TRUD" evidence="3">
    <location>
        <begin position="412"/>
        <end position="638"/>
    </location>
</feature>
<gene>
    <name evidence="4" type="ORF">HOLleu_05331</name>
</gene>
<comment type="caution">
    <text evidence="4">The sequence shown here is derived from an EMBL/GenBank/DDBJ whole genome shotgun (WGS) entry which is preliminary data.</text>
</comment>
<comment type="similarity">
    <text evidence="1">Belongs to the pseudouridine synthase TruD family.</text>
</comment>
<dbReference type="SUPFAM" id="SSF55120">
    <property type="entry name" value="Pseudouridine synthase"/>
    <property type="match status" value="1"/>
</dbReference>
<name>A0A9Q1CL86_HOLLE</name>
<proteinExistence type="inferred from homology"/>
<dbReference type="AlphaFoldDB" id="A0A9Q1CL86"/>
<evidence type="ECO:0000259" key="3">
    <source>
        <dbReference type="PROSITE" id="PS50984"/>
    </source>
</evidence>
<dbReference type="InterPro" id="IPR042214">
    <property type="entry name" value="TruD_catalytic"/>
</dbReference>
<evidence type="ECO:0000256" key="2">
    <source>
        <dbReference type="ARBA" id="ARBA00023235"/>
    </source>
</evidence>
<dbReference type="PIRSF" id="PIRSF037016">
    <property type="entry name" value="Pseudouridin_synth_euk_prd"/>
    <property type="match status" value="1"/>
</dbReference>
<protein>
    <submittedName>
        <fullName evidence="4">Pseudouridylate synthase 7-like-like protein</fullName>
    </submittedName>
</protein>
<dbReference type="CDD" id="cd02576">
    <property type="entry name" value="PseudoU_synth_ScPUS7"/>
    <property type="match status" value="1"/>
</dbReference>
<dbReference type="GO" id="GO:0009982">
    <property type="term" value="F:pseudouridine synthase activity"/>
    <property type="evidence" value="ECO:0007669"/>
    <property type="project" value="InterPro"/>
</dbReference>
<evidence type="ECO:0000256" key="1">
    <source>
        <dbReference type="ARBA" id="ARBA00007953"/>
    </source>
</evidence>
<dbReference type="PROSITE" id="PS50984">
    <property type="entry name" value="TRUD"/>
    <property type="match status" value="1"/>
</dbReference>
<dbReference type="Pfam" id="PF01142">
    <property type="entry name" value="TruD"/>
    <property type="match status" value="1"/>
</dbReference>
<dbReference type="InterPro" id="IPR056961">
    <property type="entry name" value="R3H_PUS7L"/>
</dbReference>
<dbReference type="Gene3D" id="3.30.2350.20">
    <property type="entry name" value="TruD, catalytic domain"/>
    <property type="match status" value="2"/>
</dbReference>
<dbReference type="Proteomes" id="UP001152320">
    <property type="component" value="Chromosome 2"/>
</dbReference>
<dbReference type="PANTHER" id="PTHR13326:SF21">
    <property type="entry name" value="PSEUDOURIDYLATE SYNTHASE PUS7L"/>
    <property type="match status" value="1"/>
</dbReference>
<dbReference type="InterPro" id="IPR020103">
    <property type="entry name" value="PsdUridine_synth_cat_dom_sf"/>
</dbReference>
<dbReference type="PANTHER" id="PTHR13326">
    <property type="entry name" value="TRNA PSEUDOURIDINE SYNTHASE D"/>
    <property type="match status" value="1"/>
</dbReference>
<evidence type="ECO:0000313" key="4">
    <source>
        <dbReference type="EMBL" id="KAJ8046599.1"/>
    </source>
</evidence>
<dbReference type="Pfam" id="PF23943">
    <property type="entry name" value="PUS7L_N"/>
    <property type="match status" value="1"/>
</dbReference>
<reference evidence="4" key="1">
    <citation type="submission" date="2021-10" db="EMBL/GenBank/DDBJ databases">
        <title>Tropical sea cucumber genome reveals ecological adaptation and Cuvierian tubules defense mechanism.</title>
        <authorList>
            <person name="Chen T."/>
        </authorList>
    </citation>
    <scope>NUCLEOTIDE SEQUENCE</scope>
    <source>
        <strain evidence="4">Nanhai2018</strain>
        <tissue evidence="4">Muscle</tissue>
    </source>
</reference>
<dbReference type="CDD" id="cd01291">
    <property type="entry name" value="PseudoU_synth"/>
    <property type="match status" value="1"/>
</dbReference>
<sequence>MFGMKCFCSDVASIGGAIKSTPLDFKVTEVDLKGKLVKLNSKEETVGTYEKDEDAKSGKCQLSELAFKESINLGKQLDPVLSERVENFSPSLDLTKHYKGLLDGLNETFCDRISEYADRCKEESFHNDEVSTTEAKISPLHLGTFYDKSQRTDLYAAIKYLFPHLKACVSDNHEMKICQDEMYATFRSLLIEEDANNLQRFVSRRKIHEKLDLSGMPSKSVRTQVHRLINQHYGSFLESKTFTSENPGGTSEIYIQLRVKERSRGQKRRLDGCSQQQVCYTGFTLQKENLETFEAVQAIAKALRVRPSDISYAGIKDKRAVTVQAMAVSLSLQRVEGLLCNLKAKGITVGNLRKRTGPITTGELWGNDFKITLRNIWLPGNEKLYANKCPICKKCILEKHFMQTAEHLKKNGFINYFGKQRFGEEWSSPSRSLSADVGLAMLQNDYIKAVKLILSPDPKKTDAVNIAKKLFQETSDVKAALKMMPTFKARECMLLKALHRHGVEQEGCRKALLGIPHHMRQLYIHSFTSLVWNHMASQRIAEHGFKVIPGDLVIPPGIKDMTKDDAILICAGDLTTASKYTVFDVVLPLPGNAITYPQHSVGQAYSDILNSYSLGKCQFRLNALQINVPGDYRRLVEFPVNLEWKIFQEGRHEDSMFREPAVSEKVGQKVCKSDFQITELVNSVGQQNNPQQCEAAAIKDVSIDDGISDLEVKQAGKMEKGRNICDCGNDFRCGECNLELNFSLPSSTYATSLLREIMRET</sequence>
<dbReference type="GO" id="GO:0003723">
    <property type="term" value="F:RNA binding"/>
    <property type="evidence" value="ECO:0007669"/>
    <property type="project" value="InterPro"/>
</dbReference>
<dbReference type="NCBIfam" id="TIGR00094">
    <property type="entry name" value="tRNA_TruD_broad"/>
    <property type="match status" value="1"/>
</dbReference>
<dbReference type="Pfam" id="PF25094">
    <property type="entry name" value="R3H_PUS7L"/>
    <property type="match status" value="1"/>
</dbReference>
<dbReference type="InterPro" id="IPR001656">
    <property type="entry name" value="PsdUridine_synth_TruD"/>
</dbReference>
<dbReference type="InterPro" id="IPR011760">
    <property type="entry name" value="PsdUridine_synth_TruD_insert"/>
</dbReference>